<dbReference type="EMBL" id="GIIL01002595">
    <property type="protein sequence ID" value="NOV46321.1"/>
    <property type="molecule type" value="Transcribed_RNA"/>
</dbReference>
<keyword evidence="2" id="KW-0479">Metal-binding</keyword>
<evidence type="ECO:0000256" key="6">
    <source>
        <dbReference type="ARBA" id="ARBA00023015"/>
    </source>
</evidence>
<organism evidence="12">
    <name type="scientific">Xenopsylla cheopis</name>
    <name type="common">Oriental rat flea</name>
    <name type="synonym">Pulex cheopis</name>
    <dbReference type="NCBI Taxonomy" id="163159"/>
    <lineage>
        <taxon>Eukaryota</taxon>
        <taxon>Metazoa</taxon>
        <taxon>Ecdysozoa</taxon>
        <taxon>Arthropoda</taxon>
        <taxon>Hexapoda</taxon>
        <taxon>Insecta</taxon>
        <taxon>Pterygota</taxon>
        <taxon>Neoptera</taxon>
        <taxon>Endopterygota</taxon>
        <taxon>Siphonaptera</taxon>
        <taxon>Pulicidae</taxon>
        <taxon>Xenopsyllinae</taxon>
        <taxon>Xenopsylla</taxon>
    </lineage>
</organism>
<dbReference type="CDD" id="cd15530">
    <property type="entry name" value="PHD2_d4"/>
    <property type="match status" value="1"/>
</dbReference>
<protein>
    <submittedName>
        <fullName evidence="12">Putative transcription factor requiem/neuro-d4</fullName>
    </submittedName>
</protein>
<comment type="subcellular location">
    <subcellularLocation>
        <location evidence="1">Nucleus</location>
    </subcellularLocation>
</comment>
<dbReference type="SMART" id="SM00249">
    <property type="entry name" value="PHD"/>
    <property type="match status" value="2"/>
</dbReference>
<evidence type="ECO:0000256" key="5">
    <source>
        <dbReference type="ARBA" id="ARBA00022833"/>
    </source>
</evidence>
<feature type="region of interest" description="Disordered" evidence="10">
    <location>
        <begin position="157"/>
        <end position="299"/>
    </location>
</feature>
<dbReference type="PANTHER" id="PTHR45888:SF5">
    <property type="entry name" value="D4, ISOFORM A"/>
    <property type="match status" value="1"/>
</dbReference>
<keyword evidence="5" id="KW-0862">Zinc</keyword>
<dbReference type="SUPFAM" id="SSF57903">
    <property type="entry name" value="FYVE/PHD zinc finger"/>
    <property type="match status" value="2"/>
</dbReference>
<dbReference type="CDD" id="cd15619">
    <property type="entry name" value="PHD1_d4"/>
    <property type="match status" value="1"/>
</dbReference>
<dbReference type="InterPro" id="IPR011011">
    <property type="entry name" value="Znf_FYVE_PHD"/>
</dbReference>
<feature type="compositionally biased region" description="Low complexity" evidence="10">
    <location>
        <begin position="244"/>
        <end position="260"/>
    </location>
</feature>
<keyword evidence="7" id="KW-0804">Transcription</keyword>
<dbReference type="InterPro" id="IPR025750">
    <property type="entry name" value="DPF1-3_N"/>
</dbReference>
<feature type="region of interest" description="Disordered" evidence="10">
    <location>
        <begin position="119"/>
        <end position="143"/>
    </location>
</feature>
<keyword evidence="4 9" id="KW-0863">Zinc-finger</keyword>
<dbReference type="PROSITE" id="PS50016">
    <property type="entry name" value="ZF_PHD_2"/>
    <property type="match status" value="2"/>
</dbReference>
<evidence type="ECO:0000259" key="11">
    <source>
        <dbReference type="PROSITE" id="PS50016"/>
    </source>
</evidence>
<name>A0A6M2DML3_XENCH</name>
<dbReference type="InterPro" id="IPR019787">
    <property type="entry name" value="Znf_PHD-finger"/>
</dbReference>
<feature type="compositionally biased region" description="Basic and acidic residues" evidence="10">
    <location>
        <begin position="226"/>
        <end position="237"/>
    </location>
</feature>
<evidence type="ECO:0000256" key="3">
    <source>
        <dbReference type="ARBA" id="ARBA00022737"/>
    </source>
</evidence>
<dbReference type="Pfam" id="PF00628">
    <property type="entry name" value="PHD"/>
    <property type="match status" value="2"/>
</dbReference>
<evidence type="ECO:0000256" key="8">
    <source>
        <dbReference type="ARBA" id="ARBA00023242"/>
    </source>
</evidence>
<evidence type="ECO:0000256" key="2">
    <source>
        <dbReference type="ARBA" id="ARBA00022723"/>
    </source>
</evidence>
<dbReference type="InterPro" id="IPR001965">
    <property type="entry name" value="Znf_PHD"/>
</dbReference>
<feature type="compositionally biased region" description="Acidic residues" evidence="10">
    <location>
        <begin position="157"/>
        <end position="171"/>
    </location>
</feature>
<dbReference type="GO" id="GO:0071565">
    <property type="term" value="C:nBAF complex"/>
    <property type="evidence" value="ECO:0007669"/>
    <property type="project" value="TreeGrafter"/>
</dbReference>
<keyword evidence="3" id="KW-0677">Repeat</keyword>
<evidence type="ECO:0000256" key="9">
    <source>
        <dbReference type="PROSITE-ProRule" id="PRU00146"/>
    </source>
</evidence>
<evidence type="ECO:0000256" key="7">
    <source>
        <dbReference type="ARBA" id="ARBA00023163"/>
    </source>
</evidence>
<dbReference type="PANTHER" id="PTHR45888">
    <property type="entry name" value="HL01030P-RELATED"/>
    <property type="match status" value="1"/>
</dbReference>
<dbReference type="Pfam" id="PF14051">
    <property type="entry name" value="DPF1-3_N"/>
    <property type="match status" value="1"/>
</dbReference>
<dbReference type="AlphaFoldDB" id="A0A6M2DML3"/>
<keyword evidence="8" id="KW-0539">Nucleus</keyword>
<sequence length="411" mass="45871">MAVVATQLNSVSILPKIESFLNDSSYKEVIESSSNFNTRLCVERRLRMPFLDPQTGVAQNPCALFMKRKQRMPGMREGQIYTYPSARWRKARRQYLRHQPYTDIIDPESDIHAVINPDQQVTGPSEADVAETSQSHLKDEPPSEWFYDELELQELEALEDPDPDSDYDFEESYTKRRKKRGSGKGRSSNANSETPTSKRGRSGAGRGGRRKAQPPAPPPPYEVMVEGDKPYGCERTPKGRSRANVPSNTPSVPVPTSIVPEDTPIPPALTSEPKAPEIKDPENPSATPVRGPAEKGKAAPSPYCDFCLGDQRENKKTGTAEELVSCSDCGRSGHPSCLQFTANMIVSVRKYRWQCIECKCCSICGTSDNDDQLLFCDDCDRGYHMYCLEPPLATPPEGSWSCHLCLTEFHK</sequence>
<dbReference type="InterPro" id="IPR013083">
    <property type="entry name" value="Znf_RING/FYVE/PHD"/>
</dbReference>
<dbReference type="FunFam" id="3.30.40.10:FF:000005">
    <property type="entry name" value="zinc finger protein isoform X1"/>
    <property type="match status" value="1"/>
</dbReference>
<dbReference type="Gene3D" id="3.30.40.10">
    <property type="entry name" value="Zinc/RING finger domain, C3HC4 (zinc finger)"/>
    <property type="match status" value="1"/>
</dbReference>
<dbReference type="GO" id="GO:0007399">
    <property type="term" value="P:nervous system development"/>
    <property type="evidence" value="ECO:0007669"/>
    <property type="project" value="TreeGrafter"/>
</dbReference>
<evidence type="ECO:0000313" key="12">
    <source>
        <dbReference type="EMBL" id="NOV46321.1"/>
    </source>
</evidence>
<evidence type="ECO:0000256" key="10">
    <source>
        <dbReference type="SAM" id="MobiDB-lite"/>
    </source>
</evidence>
<dbReference type="GO" id="GO:0008270">
    <property type="term" value="F:zinc ion binding"/>
    <property type="evidence" value="ECO:0007669"/>
    <property type="project" value="UniProtKB-KW"/>
</dbReference>
<feature type="domain" description="PHD-type" evidence="11">
    <location>
        <begin position="358"/>
        <end position="408"/>
    </location>
</feature>
<reference evidence="12" key="1">
    <citation type="submission" date="2020-03" db="EMBL/GenBank/DDBJ databases">
        <title>Transcriptomic Profiling of the Digestive Tract of the Rat Flea, Xenopsylla cheopis, Following Blood Feeding and Infection with Yersinia pestis.</title>
        <authorList>
            <person name="Bland D.M."/>
            <person name="Martens C.A."/>
            <person name="Virtaneva K."/>
            <person name="Kanakabandi K."/>
            <person name="Long D."/>
            <person name="Rosenke R."/>
            <person name="Saturday G.A."/>
            <person name="Hoyt F.H."/>
            <person name="Bruno D.P."/>
            <person name="Ribeiro J.M.C."/>
            <person name="Hinnebusch J."/>
        </authorList>
    </citation>
    <scope>NUCLEOTIDE SEQUENCE</scope>
</reference>
<accession>A0A6M2DML3</accession>
<proteinExistence type="predicted"/>
<evidence type="ECO:0000256" key="4">
    <source>
        <dbReference type="ARBA" id="ARBA00022771"/>
    </source>
</evidence>
<feature type="domain" description="PHD-type" evidence="11">
    <location>
        <begin position="301"/>
        <end position="361"/>
    </location>
</feature>
<evidence type="ECO:0000256" key="1">
    <source>
        <dbReference type="ARBA" id="ARBA00004123"/>
    </source>
</evidence>
<keyword evidence="6" id="KW-0805">Transcription regulation</keyword>